<gene>
    <name evidence="1" type="ORF">CRV2_00001610</name>
</gene>
<protein>
    <submittedName>
        <fullName evidence="1">Uncharacterized protein</fullName>
    </submittedName>
</protein>
<proteinExistence type="predicted"/>
<reference evidence="1" key="2">
    <citation type="submission" date="2021-10" db="EMBL/GenBank/DDBJ databases">
        <authorList>
            <person name="Piombo E."/>
        </authorList>
    </citation>
    <scope>NUCLEOTIDE SEQUENCE</scope>
</reference>
<accession>A0ACA9TUE1</accession>
<reference evidence="1" key="1">
    <citation type="submission" date="2020-04" db="EMBL/GenBank/DDBJ databases">
        <authorList>
            <person name="Broberg M."/>
        </authorList>
    </citation>
    <scope>NUCLEOTIDE SEQUENCE</scope>
</reference>
<sequence length="573" mass="64959">MDAHNGIVTKVSERVKHFHSLQQPFRIYHGSTNSTRQSHRNADNTVDTSKLTNILSIDKERSTAVVEPNVPLDALLDETLKVGLMPPVVMELPGITVGGGFSGTSGESSSFRYGAFDSTVESIEIVLADGTISKASRTEKPDLFWGAASAFGTVGVVTLVEVRLKPAKKYVALTYSLSKSATEYCKKFREEIDKNEIDFLDGISYATDSTVVCSGVLVDEIPDGQKQITFSQPSDPWFYLRAQDVQKPLREGKAVVDYIPIKDYLFRFDRGGFWTARYAFKYFMTPFNSVTRRALNRFMHTRDMFRAMHKSGIQDFHVIQDVGVPFDRAPEFHQWLDDQLSMYPIWLCPLRVRRDDPDSGHGLHAEFADPATTPELLNYGVWGPVDGTRRDAMEANRRLEHKVQDFGGKKWLYGQAYYTEEEFWAHYNRGPYDAVREKYGAGYLPNVYDKVKVDFEAEEAARNETAVKSRLYKSKRLMGLYGVYHAYKGGDYLMKKEKPAKTQPVEEKKAEEKVEKKAEETKAVETKAGETKAVETKAGETKAVEAKSEEKVEENKPVETKQDENKPEEKKVE</sequence>
<name>A0ACA9TUE1_BIOOC</name>
<dbReference type="EMBL" id="CADEHS020000007">
    <property type="protein sequence ID" value="CAG9944444.1"/>
    <property type="molecule type" value="Genomic_DNA"/>
</dbReference>
<organism evidence="1 2">
    <name type="scientific">Clonostachys rosea f. rosea IK726</name>
    <dbReference type="NCBI Taxonomy" id="1349383"/>
    <lineage>
        <taxon>Eukaryota</taxon>
        <taxon>Fungi</taxon>
        <taxon>Dikarya</taxon>
        <taxon>Ascomycota</taxon>
        <taxon>Pezizomycotina</taxon>
        <taxon>Sordariomycetes</taxon>
        <taxon>Hypocreomycetidae</taxon>
        <taxon>Hypocreales</taxon>
        <taxon>Bionectriaceae</taxon>
        <taxon>Clonostachys</taxon>
    </lineage>
</organism>
<evidence type="ECO:0000313" key="2">
    <source>
        <dbReference type="Proteomes" id="UP000836387"/>
    </source>
</evidence>
<evidence type="ECO:0000313" key="1">
    <source>
        <dbReference type="EMBL" id="CAG9944444.1"/>
    </source>
</evidence>
<dbReference type="Proteomes" id="UP000836387">
    <property type="component" value="Unassembled WGS sequence"/>
</dbReference>
<comment type="caution">
    <text evidence="1">The sequence shown here is derived from an EMBL/GenBank/DDBJ whole genome shotgun (WGS) entry which is preliminary data.</text>
</comment>
<keyword evidence="2" id="KW-1185">Reference proteome</keyword>